<keyword evidence="3 5" id="KW-1133">Transmembrane helix</keyword>
<reference evidence="6" key="1">
    <citation type="submission" date="2019-05" db="EMBL/GenBank/DDBJ databases">
        <title>Annotation for the trematode Fasciolopsis buski.</title>
        <authorList>
            <person name="Choi Y.-J."/>
        </authorList>
    </citation>
    <scope>NUCLEOTIDE SEQUENCE</scope>
    <source>
        <strain evidence="6">HT</strain>
        <tissue evidence="6">Whole worm</tissue>
    </source>
</reference>
<feature type="transmembrane region" description="Helical" evidence="5">
    <location>
        <begin position="29"/>
        <end position="47"/>
    </location>
</feature>
<dbReference type="OrthoDB" id="417037at2759"/>
<feature type="non-terminal residue" evidence="6">
    <location>
        <position position="1"/>
    </location>
</feature>
<dbReference type="AlphaFoldDB" id="A0A8E0RJP2"/>
<dbReference type="GO" id="GO:0016020">
    <property type="term" value="C:membrane"/>
    <property type="evidence" value="ECO:0007669"/>
    <property type="project" value="UniProtKB-SubCell"/>
</dbReference>
<evidence type="ECO:0000256" key="3">
    <source>
        <dbReference type="ARBA" id="ARBA00022989"/>
    </source>
</evidence>
<evidence type="ECO:0000313" key="6">
    <source>
        <dbReference type="EMBL" id="KAA0184603.1"/>
    </source>
</evidence>
<evidence type="ECO:0000256" key="1">
    <source>
        <dbReference type="ARBA" id="ARBA00004141"/>
    </source>
</evidence>
<accession>A0A8E0RJP2</accession>
<sequence>CSSQIHSTTRDGFLLTLCQLLEHPAWREPLFLCCFIFSCCSAVLLNYSLIQCTNHTSALTTSIIGVMKNILITYAGMFVGGDYRYSTLNFIGVTISALGAVLYVLLMYKHSQSERSSSRVVVATLLLDPNVLTNKR</sequence>
<dbReference type="PANTHER" id="PTHR11132">
    <property type="entry name" value="SOLUTE CARRIER FAMILY 35"/>
    <property type="match status" value="1"/>
</dbReference>
<dbReference type="Proteomes" id="UP000728185">
    <property type="component" value="Unassembled WGS sequence"/>
</dbReference>
<gene>
    <name evidence="6" type="ORF">FBUS_09983</name>
</gene>
<dbReference type="EMBL" id="LUCM01011010">
    <property type="protein sequence ID" value="KAA0184603.1"/>
    <property type="molecule type" value="Genomic_DNA"/>
</dbReference>
<comment type="subcellular location">
    <subcellularLocation>
        <location evidence="1">Membrane</location>
        <topology evidence="1">Multi-pass membrane protein</topology>
    </subcellularLocation>
</comment>
<evidence type="ECO:0000313" key="7">
    <source>
        <dbReference type="Proteomes" id="UP000728185"/>
    </source>
</evidence>
<name>A0A8E0RJP2_9TREM</name>
<feature type="transmembrane region" description="Helical" evidence="5">
    <location>
        <begin position="85"/>
        <end position="106"/>
    </location>
</feature>
<protein>
    <submittedName>
        <fullName evidence="6">Solute carrier family 35 (UDP-glucuronic acid/UDP-N-acetylgalactosamine dual transporter) member D1b</fullName>
    </submittedName>
</protein>
<keyword evidence="7" id="KW-1185">Reference proteome</keyword>
<keyword evidence="4 5" id="KW-0472">Membrane</keyword>
<feature type="transmembrane region" description="Helical" evidence="5">
    <location>
        <begin position="59"/>
        <end position="79"/>
    </location>
</feature>
<evidence type="ECO:0000256" key="2">
    <source>
        <dbReference type="ARBA" id="ARBA00022692"/>
    </source>
</evidence>
<proteinExistence type="predicted"/>
<organism evidence="6 7">
    <name type="scientific">Fasciolopsis buskii</name>
    <dbReference type="NCBI Taxonomy" id="27845"/>
    <lineage>
        <taxon>Eukaryota</taxon>
        <taxon>Metazoa</taxon>
        <taxon>Spiralia</taxon>
        <taxon>Lophotrochozoa</taxon>
        <taxon>Platyhelminthes</taxon>
        <taxon>Trematoda</taxon>
        <taxon>Digenea</taxon>
        <taxon>Plagiorchiida</taxon>
        <taxon>Echinostomata</taxon>
        <taxon>Echinostomatoidea</taxon>
        <taxon>Fasciolidae</taxon>
        <taxon>Fasciolopsis</taxon>
    </lineage>
</organism>
<evidence type="ECO:0000256" key="5">
    <source>
        <dbReference type="SAM" id="Phobius"/>
    </source>
</evidence>
<dbReference type="InterPro" id="IPR050186">
    <property type="entry name" value="TPT_transporter"/>
</dbReference>
<evidence type="ECO:0000256" key="4">
    <source>
        <dbReference type="ARBA" id="ARBA00023136"/>
    </source>
</evidence>
<keyword evidence="2 5" id="KW-0812">Transmembrane</keyword>
<comment type="caution">
    <text evidence="6">The sequence shown here is derived from an EMBL/GenBank/DDBJ whole genome shotgun (WGS) entry which is preliminary data.</text>
</comment>